<evidence type="ECO:0000313" key="2">
    <source>
        <dbReference type="EMBL" id="AZS28134.1"/>
    </source>
</evidence>
<dbReference type="RefSeq" id="WP_127074658.1">
    <property type="nucleotide sequence ID" value="NZ_CP032819.1"/>
</dbReference>
<accession>A0A3Q9IN70</accession>
<dbReference type="OrthoDB" id="1411646at2"/>
<proteinExistence type="predicted"/>
<feature type="signal peptide" evidence="1">
    <location>
        <begin position="1"/>
        <end position="21"/>
    </location>
</feature>
<protein>
    <recommendedName>
        <fullName evidence="4">DUF4595 domain-containing protein</fullName>
    </recommendedName>
</protein>
<reference evidence="2 3" key="1">
    <citation type="submission" date="2018-10" db="EMBL/GenBank/DDBJ databases">
        <title>Butyricimonas faecalis sp. nov., isolated from human faeces and emended description of the genus Butyricimonas.</title>
        <authorList>
            <person name="Le Roy T."/>
            <person name="Van der Smissen P."/>
            <person name="Paquot A."/>
            <person name="Delzenne N."/>
            <person name="Muccioli G."/>
            <person name="Collet J.-F."/>
            <person name="Cani P.D."/>
        </authorList>
    </citation>
    <scope>NUCLEOTIDE SEQUENCE [LARGE SCALE GENOMIC DNA]</scope>
    <source>
        <strain evidence="2 3">H184</strain>
    </source>
</reference>
<dbReference type="PROSITE" id="PS51257">
    <property type="entry name" value="PROKAR_LIPOPROTEIN"/>
    <property type="match status" value="1"/>
</dbReference>
<keyword evidence="3" id="KW-1185">Reference proteome</keyword>
<feature type="chain" id="PRO_5018746843" description="DUF4595 domain-containing protein" evidence="1">
    <location>
        <begin position="22"/>
        <end position="468"/>
    </location>
</feature>
<dbReference type="AlphaFoldDB" id="A0A3Q9IN70"/>
<keyword evidence="1" id="KW-0732">Signal</keyword>
<evidence type="ECO:0008006" key="4">
    <source>
        <dbReference type="Google" id="ProtNLM"/>
    </source>
</evidence>
<dbReference type="Proteomes" id="UP000270673">
    <property type="component" value="Chromosome"/>
</dbReference>
<gene>
    <name evidence="2" type="ORF">D8S85_00260</name>
</gene>
<organism evidence="2 3">
    <name type="scientific">Butyricimonas faecalis</name>
    <dbReference type="NCBI Taxonomy" id="2093856"/>
    <lineage>
        <taxon>Bacteria</taxon>
        <taxon>Pseudomonadati</taxon>
        <taxon>Bacteroidota</taxon>
        <taxon>Bacteroidia</taxon>
        <taxon>Bacteroidales</taxon>
        <taxon>Odoribacteraceae</taxon>
        <taxon>Butyricimonas</taxon>
    </lineage>
</organism>
<sequence>MKKMMNYLLALLVMAGFVACSDDNPGMAPVIGGDGNVTLELKRDTADTYKISLPIVSEEGVAKITLMDKSSNKVLDEQTSFADPNAFTYTYDVDLTSYTENTMLMLSLTIEDREGQKVTQNITLNIKKFSELDVRFTADRIVTFSENCNLKLTVIRGLIPLKEMIVKVEGKSDVKFDLSMDPEQEKYDFNVRIEKLVLGNNDVTVVVVDEKKQEFAKSVAVERKEGMTFKKVLNVNKLMINRGDMDGVYHPDMEALEKYSDADKIYRLAALDPETMEGYHIVDFYYDGNDRVVKLEKKVQSVNEETYDIEETKETYVFDYNGEEVVKVTKDGTDYVTDVVYESGSIKSFKIDGKLYTPQYAEKEGEMVRVDNMDKALSGNSFDFTDKNKVNPLYMENLPALLPLDLYGMTFSQYVYNRYFFDSMKNGDTVLISYNISDITMGDRGLEQVISWTDENKEEQSMIYYYDE</sequence>
<evidence type="ECO:0000256" key="1">
    <source>
        <dbReference type="SAM" id="SignalP"/>
    </source>
</evidence>
<dbReference type="EMBL" id="CP032819">
    <property type="protein sequence ID" value="AZS28134.1"/>
    <property type="molecule type" value="Genomic_DNA"/>
</dbReference>
<evidence type="ECO:0000313" key="3">
    <source>
        <dbReference type="Proteomes" id="UP000270673"/>
    </source>
</evidence>
<dbReference type="KEGG" id="buy:D8S85_00260"/>
<name>A0A3Q9IN70_9BACT</name>